<dbReference type="InterPro" id="IPR000504">
    <property type="entry name" value="RRM_dom"/>
</dbReference>
<gene>
    <name evidence="2" type="ORF">Tsubulata_038726</name>
</gene>
<dbReference type="SUPFAM" id="SSF54928">
    <property type="entry name" value="RNA-binding domain, RBD"/>
    <property type="match status" value="1"/>
</dbReference>
<evidence type="ECO:0000313" key="2">
    <source>
        <dbReference type="EMBL" id="KAJ4846969.1"/>
    </source>
</evidence>
<reference evidence="2" key="1">
    <citation type="submission" date="2022-02" db="EMBL/GenBank/DDBJ databases">
        <authorList>
            <person name="Henning P.M."/>
            <person name="McCubbin A.G."/>
            <person name="Shore J.S."/>
        </authorList>
    </citation>
    <scope>NUCLEOTIDE SEQUENCE</scope>
    <source>
        <strain evidence="2">F60SS</strain>
        <tissue evidence="2">Leaves</tissue>
    </source>
</reference>
<feature type="domain" description="RRM" evidence="1">
    <location>
        <begin position="62"/>
        <end position="87"/>
    </location>
</feature>
<dbReference type="Pfam" id="PF00076">
    <property type="entry name" value="RRM_1"/>
    <property type="match status" value="1"/>
</dbReference>
<dbReference type="PANTHER" id="PTHR48030">
    <property type="entry name" value="SPLICING FACTOR 3B SUBUNIT 4"/>
    <property type="match status" value="1"/>
</dbReference>
<protein>
    <recommendedName>
        <fullName evidence="1">RRM domain-containing protein</fullName>
    </recommendedName>
</protein>
<dbReference type="PANTHER" id="PTHR48030:SF3">
    <property type="entry name" value="SPLICING FACTOR 3B SUBUNIT 4"/>
    <property type="match status" value="1"/>
</dbReference>
<dbReference type="GO" id="GO:0005730">
    <property type="term" value="C:nucleolus"/>
    <property type="evidence" value="ECO:0007669"/>
    <property type="project" value="TreeGrafter"/>
</dbReference>
<dbReference type="GO" id="GO:0048026">
    <property type="term" value="P:positive regulation of mRNA splicing, via spliceosome"/>
    <property type="evidence" value="ECO:0007669"/>
    <property type="project" value="TreeGrafter"/>
</dbReference>
<dbReference type="InterPro" id="IPR052084">
    <property type="entry name" value="SF3B4_spliceosome_assoc"/>
</dbReference>
<comment type="caution">
    <text evidence="2">The sequence shown here is derived from an EMBL/GenBank/DDBJ whole genome shotgun (WGS) entry which is preliminary data.</text>
</comment>
<sequence length="112" mass="12397">MAAEYSTLYVGNIHHMVTEVLLGELFTQGAPVGKALKIFNRVPLNGTPLSVCKAYGGNRPHLLIGNLAPEVTEQLLTHIFGNFGAIMGDDEFSMMRSKEFTWEFVLSIIEQL</sequence>
<reference evidence="2" key="2">
    <citation type="journal article" date="2023" name="Plants (Basel)">
        <title>Annotation of the Turnera subulata (Passifloraceae) Draft Genome Reveals the S-Locus Evolved after the Divergence of Turneroideae from Passifloroideae in a Stepwise Manner.</title>
        <authorList>
            <person name="Henning P.M."/>
            <person name="Roalson E.H."/>
            <person name="Mir W."/>
            <person name="McCubbin A.G."/>
            <person name="Shore J.S."/>
        </authorList>
    </citation>
    <scope>NUCLEOTIDE SEQUENCE</scope>
    <source>
        <strain evidence="2">F60SS</strain>
    </source>
</reference>
<dbReference type="GO" id="GO:0003723">
    <property type="term" value="F:RNA binding"/>
    <property type="evidence" value="ECO:0007669"/>
    <property type="project" value="InterPro"/>
</dbReference>
<keyword evidence="3" id="KW-1185">Reference proteome</keyword>
<dbReference type="EMBL" id="JAKUCV010001301">
    <property type="protein sequence ID" value="KAJ4846969.1"/>
    <property type="molecule type" value="Genomic_DNA"/>
</dbReference>
<accession>A0A9Q0GE52</accession>
<dbReference type="InterPro" id="IPR035979">
    <property type="entry name" value="RBD_domain_sf"/>
</dbReference>
<proteinExistence type="predicted"/>
<dbReference type="AlphaFoldDB" id="A0A9Q0GE52"/>
<dbReference type="GO" id="GO:0071011">
    <property type="term" value="C:precatalytic spliceosome"/>
    <property type="evidence" value="ECO:0007669"/>
    <property type="project" value="TreeGrafter"/>
</dbReference>
<evidence type="ECO:0000259" key="1">
    <source>
        <dbReference type="Pfam" id="PF00076"/>
    </source>
</evidence>
<name>A0A9Q0GE52_9ROSI</name>
<organism evidence="2 3">
    <name type="scientific">Turnera subulata</name>
    <dbReference type="NCBI Taxonomy" id="218843"/>
    <lineage>
        <taxon>Eukaryota</taxon>
        <taxon>Viridiplantae</taxon>
        <taxon>Streptophyta</taxon>
        <taxon>Embryophyta</taxon>
        <taxon>Tracheophyta</taxon>
        <taxon>Spermatophyta</taxon>
        <taxon>Magnoliopsida</taxon>
        <taxon>eudicotyledons</taxon>
        <taxon>Gunneridae</taxon>
        <taxon>Pentapetalae</taxon>
        <taxon>rosids</taxon>
        <taxon>fabids</taxon>
        <taxon>Malpighiales</taxon>
        <taxon>Passifloraceae</taxon>
        <taxon>Turnera</taxon>
    </lineage>
</organism>
<evidence type="ECO:0000313" key="3">
    <source>
        <dbReference type="Proteomes" id="UP001141552"/>
    </source>
</evidence>
<dbReference type="Proteomes" id="UP001141552">
    <property type="component" value="Unassembled WGS sequence"/>
</dbReference>